<reference evidence="5 6" key="1">
    <citation type="journal article" date="2013" name="Mar. Genomics">
        <title>Expression of sulfatases in Rhodopirellula baltica and the diversity of sulfatases in the genus Rhodopirellula.</title>
        <authorList>
            <person name="Wegner C.E."/>
            <person name="Richter-Heitmann T."/>
            <person name="Klindworth A."/>
            <person name="Klockow C."/>
            <person name="Richter M."/>
            <person name="Achstetter T."/>
            <person name="Glockner F.O."/>
            <person name="Harder J."/>
        </authorList>
    </citation>
    <scope>NUCLEOTIDE SEQUENCE [LARGE SCALE GENOMIC DNA]</scope>
    <source>
        <strain evidence="5 6">SH398</strain>
    </source>
</reference>
<dbReference type="GO" id="GO:0003677">
    <property type="term" value="F:DNA binding"/>
    <property type="evidence" value="ECO:0007669"/>
    <property type="project" value="UniProtKB-KW"/>
</dbReference>
<dbReference type="GO" id="GO:0009307">
    <property type="term" value="P:DNA restriction-modification system"/>
    <property type="evidence" value="ECO:0007669"/>
    <property type="project" value="UniProtKB-KW"/>
</dbReference>
<dbReference type="OrthoDB" id="9811611at2"/>
<dbReference type="AlphaFoldDB" id="M5S0G1"/>
<dbReference type="PANTHER" id="PTHR30408:SF12">
    <property type="entry name" value="TYPE I RESTRICTION ENZYME MJAVIII SPECIFICITY SUBUNIT"/>
    <property type="match status" value="1"/>
</dbReference>
<proteinExistence type="inferred from homology"/>
<dbReference type="CDD" id="cd17244">
    <property type="entry name" value="RMtype1_S_Apa101655I-TRD2-CR2_like"/>
    <property type="match status" value="1"/>
</dbReference>
<dbReference type="InterPro" id="IPR044946">
    <property type="entry name" value="Restrct_endonuc_typeI_TRD_sf"/>
</dbReference>
<keyword evidence="3" id="KW-0238">DNA-binding</keyword>
<comment type="similarity">
    <text evidence="1">Belongs to the type-I restriction system S methylase family.</text>
</comment>
<dbReference type="CDD" id="cd17278">
    <property type="entry name" value="RMtype1_S_LdeBORF1052P-TRD2-CR2"/>
    <property type="match status" value="1"/>
</dbReference>
<dbReference type="InterPro" id="IPR000055">
    <property type="entry name" value="Restrct_endonuc_typeI_TRD"/>
</dbReference>
<feature type="domain" description="Type I restriction modification DNA specificity" evidence="4">
    <location>
        <begin position="2"/>
        <end position="190"/>
    </location>
</feature>
<dbReference type="STRING" id="1263868.RESH_04318"/>
<gene>
    <name evidence="5" type="ORF">RESH_04318</name>
</gene>
<evidence type="ECO:0000313" key="6">
    <source>
        <dbReference type="Proteomes" id="UP000011996"/>
    </source>
</evidence>
<dbReference type="Gene3D" id="1.10.287.1120">
    <property type="entry name" value="Bipartite methylase S protein"/>
    <property type="match status" value="1"/>
</dbReference>
<name>M5S0G1_9BACT</name>
<evidence type="ECO:0000259" key="4">
    <source>
        <dbReference type="Pfam" id="PF01420"/>
    </source>
</evidence>
<comment type="caution">
    <text evidence="5">The sequence shown here is derived from an EMBL/GenBank/DDBJ whole genome shotgun (WGS) entry which is preliminary data.</text>
</comment>
<protein>
    <submittedName>
        <fullName evidence="5">Type I restriction-modification system, subunit S</fullName>
    </submittedName>
</protein>
<evidence type="ECO:0000256" key="2">
    <source>
        <dbReference type="ARBA" id="ARBA00022747"/>
    </source>
</evidence>
<feature type="domain" description="Type I restriction modification DNA specificity" evidence="4">
    <location>
        <begin position="207"/>
        <end position="359"/>
    </location>
</feature>
<dbReference type="EMBL" id="ANOF01000140">
    <property type="protein sequence ID" value="EMI25093.1"/>
    <property type="molecule type" value="Genomic_DNA"/>
</dbReference>
<dbReference type="InterPro" id="IPR052021">
    <property type="entry name" value="Type-I_RS_S_subunit"/>
</dbReference>
<evidence type="ECO:0000256" key="1">
    <source>
        <dbReference type="ARBA" id="ARBA00010923"/>
    </source>
</evidence>
<dbReference type="PANTHER" id="PTHR30408">
    <property type="entry name" value="TYPE-1 RESTRICTION ENZYME ECOKI SPECIFICITY PROTEIN"/>
    <property type="match status" value="1"/>
</dbReference>
<dbReference type="Pfam" id="PF01420">
    <property type="entry name" value="Methylase_S"/>
    <property type="match status" value="2"/>
</dbReference>
<sequence>MMSEWQTVVLGDIATLRNGYAFKSSDFVEHGVPIIKIKNVKPNRINLDNLSYVSEEVAESTAKHEIQSDEILLTMSGNRADGSPESWVGKAAKFRVPGRFLLNQRVSALRAKEEIADVDFLAYHLSSWDTQLALINQANSSGGQANISPDTVRSLEVELPPLPEQKAIADVLISLDHKIDLLHRQNKTLEAMAETLFRQWFVEDASEDWPKFDLGELCQIKIGRTPPRKEFHWFSTDAEDVKWISIKDLATSGTFILDTAEKLTAEALEAFRIPVIPESTLVLSFKMTVGRVAITTERMISNEAIAHFLIENKLAVSIEFLYFYLKLFPYQTLGSTSSIVTSINSRMIRELPVFLPPSEMISQFTSEISSSFRRILANQRQIGTLEQLRDTLLPKLMSGEVRVSR</sequence>
<keyword evidence="2" id="KW-0680">Restriction system</keyword>
<dbReference type="SUPFAM" id="SSF116734">
    <property type="entry name" value="DNA methylase specificity domain"/>
    <property type="match status" value="2"/>
</dbReference>
<evidence type="ECO:0000256" key="3">
    <source>
        <dbReference type="ARBA" id="ARBA00023125"/>
    </source>
</evidence>
<accession>M5S0G1</accession>
<dbReference type="Proteomes" id="UP000011996">
    <property type="component" value="Unassembled WGS sequence"/>
</dbReference>
<evidence type="ECO:0000313" key="5">
    <source>
        <dbReference type="EMBL" id="EMI25093.1"/>
    </source>
</evidence>
<organism evidence="5 6">
    <name type="scientific">Rhodopirellula europaea SH398</name>
    <dbReference type="NCBI Taxonomy" id="1263868"/>
    <lineage>
        <taxon>Bacteria</taxon>
        <taxon>Pseudomonadati</taxon>
        <taxon>Planctomycetota</taxon>
        <taxon>Planctomycetia</taxon>
        <taxon>Pirellulales</taxon>
        <taxon>Pirellulaceae</taxon>
        <taxon>Rhodopirellula</taxon>
    </lineage>
</organism>
<dbReference type="RefSeq" id="WP_008669546.1">
    <property type="nucleotide sequence ID" value="NZ_ANOF01000140.1"/>
</dbReference>
<dbReference type="Gene3D" id="3.90.220.20">
    <property type="entry name" value="DNA methylase specificity domains"/>
    <property type="match status" value="2"/>
</dbReference>
<dbReference type="PATRIC" id="fig|1263868.3.peg.4682"/>